<protein>
    <submittedName>
        <fullName evidence="3">Class I SAM-dependent methyltransferase</fullName>
    </submittedName>
</protein>
<accession>A0ABX0DZ31</accession>
<reference evidence="3 4" key="1">
    <citation type="submission" date="2020-02" db="EMBL/GenBank/DDBJ databases">
        <title>Whole-genome analyses of novel actinobacteria.</title>
        <authorList>
            <person name="Sahin N."/>
            <person name="Tokatli A."/>
        </authorList>
    </citation>
    <scope>NUCLEOTIDE SEQUENCE [LARGE SCALE GENOMIC DNA]</scope>
    <source>
        <strain evidence="3 4">YC419</strain>
    </source>
</reference>
<dbReference type="Gene3D" id="3.40.50.150">
    <property type="entry name" value="Vaccinia Virus protein VP39"/>
    <property type="match status" value="1"/>
</dbReference>
<name>A0ABX0DZ31_9ACTN</name>
<feature type="compositionally biased region" description="Basic and acidic residues" evidence="1">
    <location>
        <begin position="1"/>
        <end position="10"/>
    </location>
</feature>
<keyword evidence="3" id="KW-0808">Transferase</keyword>
<keyword evidence="4" id="KW-1185">Reference proteome</keyword>
<evidence type="ECO:0000256" key="1">
    <source>
        <dbReference type="SAM" id="MobiDB-lite"/>
    </source>
</evidence>
<organism evidence="3 4">
    <name type="scientific">Streptomyces ureilyticus</name>
    <dbReference type="NCBI Taxonomy" id="1775131"/>
    <lineage>
        <taxon>Bacteria</taxon>
        <taxon>Bacillati</taxon>
        <taxon>Actinomycetota</taxon>
        <taxon>Actinomycetes</taxon>
        <taxon>Kitasatosporales</taxon>
        <taxon>Streptomycetaceae</taxon>
        <taxon>Streptomyces</taxon>
    </lineage>
</organism>
<evidence type="ECO:0000313" key="3">
    <source>
        <dbReference type="EMBL" id="NGO47203.1"/>
    </source>
</evidence>
<dbReference type="Proteomes" id="UP001518140">
    <property type="component" value="Unassembled WGS sequence"/>
</dbReference>
<dbReference type="GO" id="GO:0008168">
    <property type="term" value="F:methyltransferase activity"/>
    <property type="evidence" value="ECO:0007669"/>
    <property type="project" value="UniProtKB-KW"/>
</dbReference>
<evidence type="ECO:0000313" key="4">
    <source>
        <dbReference type="Proteomes" id="UP001518140"/>
    </source>
</evidence>
<sequence>MTQHHEERPDNTMTGTTSRNPWDALVPTYERWMEPCSAVLAKAALDQAALSAGSAVLDVAAGTGALAVAAVERGHSVDAIDKSSAMVGRLTERLRPYAGCSAEVMDARELRYGDDVFDAAFSILGVLDCGAQTVNALAEMVRVVRPGGLVSVAQWADPVGAPFLAPLARAVNRLNDPGLGEFVAPLSEYLKHSEIEHALSRAGCDDIRLETIQVPCVMPKPETFVDELHPIFRMHPQYLAAVSLHRDRFRMLLAEEVRAMETGEHGHPIARAHIASACVTHDAAQAKPFLTKPSIIEAPHDLPGRRQSARHG</sequence>
<dbReference type="Pfam" id="PF13649">
    <property type="entry name" value="Methyltransf_25"/>
    <property type="match status" value="1"/>
</dbReference>
<dbReference type="InterPro" id="IPR029063">
    <property type="entry name" value="SAM-dependent_MTases_sf"/>
</dbReference>
<dbReference type="RefSeq" id="WP_165343723.1">
    <property type="nucleotide sequence ID" value="NZ_JAAKZX010000167.1"/>
</dbReference>
<feature type="domain" description="Methyltransferase" evidence="2">
    <location>
        <begin position="56"/>
        <end position="148"/>
    </location>
</feature>
<dbReference type="SUPFAM" id="SSF53335">
    <property type="entry name" value="S-adenosyl-L-methionine-dependent methyltransferases"/>
    <property type="match status" value="1"/>
</dbReference>
<dbReference type="InterPro" id="IPR041698">
    <property type="entry name" value="Methyltransf_25"/>
</dbReference>
<gene>
    <name evidence="3" type="ORF">G6048_35605</name>
</gene>
<proteinExistence type="predicted"/>
<feature type="region of interest" description="Disordered" evidence="1">
    <location>
        <begin position="1"/>
        <end position="22"/>
    </location>
</feature>
<comment type="caution">
    <text evidence="3">The sequence shown here is derived from an EMBL/GenBank/DDBJ whole genome shotgun (WGS) entry which is preliminary data.</text>
</comment>
<evidence type="ECO:0000259" key="2">
    <source>
        <dbReference type="Pfam" id="PF13649"/>
    </source>
</evidence>
<dbReference type="EMBL" id="JAAKZX010000167">
    <property type="protein sequence ID" value="NGO47203.1"/>
    <property type="molecule type" value="Genomic_DNA"/>
</dbReference>
<feature type="compositionally biased region" description="Polar residues" evidence="1">
    <location>
        <begin position="11"/>
        <end position="20"/>
    </location>
</feature>
<dbReference type="CDD" id="cd02440">
    <property type="entry name" value="AdoMet_MTases"/>
    <property type="match status" value="1"/>
</dbReference>
<keyword evidence="3" id="KW-0489">Methyltransferase</keyword>
<dbReference type="GO" id="GO:0032259">
    <property type="term" value="P:methylation"/>
    <property type="evidence" value="ECO:0007669"/>
    <property type="project" value="UniProtKB-KW"/>
</dbReference>